<dbReference type="PRINTS" id="PR00598">
    <property type="entry name" value="HTHMARR"/>
</dbReference>
<dbReference type="InterPro" id="IPR000835">
    <property type="entry name" value="HTH_MarR-typ"/>
</dbReference>
<feature type="domain" description="HTH marR-type" evidence="4">
    <location>
        <begin position="7"/>
        <end position="138"/>
    </location>
</feature>
<dbReference type="InterPro" id="IPR036390">
    <property type="entry name" value="WH_DNA-bd_sf"/>
</dbReference>
<organism evidence="5 6">
    <name type="scientific">Spongisporangium articulatum</name>
    <dbReference type="NCBI Taxonomy" id="3362603"/>
    <lineage>
        <taxon>Bacteria</taxon>
        <taxon>Bacillati</taxon>
        <taxon>Actinomycetota</taxon>
        <taxon>Actinomycetes</taxon>
        <taxon>Kineosporiales</taxon>
        <taxon>Kineosporiaceae</taxon>
        <taxon>Spongisporangium</taxon>
    </lineage>
</organism>
<keyword evidence="2" id="KW-0238">DNA-binding</keyword>
<dbReference type="InterPro" id="IPR023187">
    <property type="entry name" value="Tscrpt_reg_MarR-type_CS"/>
</dbReference>
<dbReference type="Pfam" id="PF12802">
    <property type="entry name" value="MarR_2"/>
    <property type="match status" value="1"/>
</dbReference>
<dbReference type="PROSITE" id="PS50995">
    <property type="entry name" value="HTH_MARR_2"/>
    <property type="match status" value="1"/>
</dbReference>
<keyword evidence="3" id="KW-0804">Transcription</keyword>
<dbReference type="Proteomes" id="UP001612915">
    <property type="component" value="Unassembled WGS sequence"/>
</dbReference>
<dbReference type="InterPro" id="IPR036388">
    <property type="entry name" value="WH-like_DNA-bd_sf"/>
</dbReference>
<protein>
    <submittedName>
        <fullName evidence="5">MarR family winged helix-turn-helix transcriptional regulator</fullName>
    </submittedName>
</protein>
<dbReference type="EMBL" id="JBITLV010000005">
    <property type="protein sequence ID" value="MFI7588574.1"/>
    <property type="molecule type" value="Genomic_DNA"/>
</dbReference>
<reference evidence="5 6" key="1">
    <citation type="submission" date="2024-10" db="EMBL/GenBank/DDBJ databases">
        <title>The Natural Products Discovery Center: Release of the First 8490 Sequenced Strains for Exploring Actinobacteria Biosynthetic Diversity.</title>
        <authorList>
            <person name="Kalkreuter E."/>
            <person name="Kautsar S.A."/>
            <person name="Yang D."/>
            <person name="Bader C.D."/>
            <person name="Teijaro C.N."/>
            <person name="Fluegel L."/>
            <person name="Davis C.M."/>
            <person name="Simpson J.R."/>
            <person name="Lauterbach L."/>
            <person name="Steele A.D."/>
            <person name="Gui C."/>
            <person name="Meng S."/>
            <person name="Li G."/>
            <person name="Viehrig K."/>
            <person name="Ye F."/>
            <person name="Su P."/>
            <person name="Kiefer A.F."/>
            <person name="Nichols A."/>
            <person name="Cepeda A.J."/>
            <person name="Yan W."/>
            <person name="Fan B."/>
            <person name="Jiang Y."/>
            <person name="Adhikari A."/>
            <person name="Zheng C.-J."/>
            <person name="Schuster L."/>
            <person name="Cowan T.M."/>
            <person name="Smanski M.J."/>
            <person name="Chevrette M.G."/>
            <person name="De Carvalho L.P.S."/>
            <person name="Shen B."/>
        </authorList>
    </citation>
    <scope>NUCLEOTIDE SEQUENCE [LARGE SCALE GENOMIC DNA]</scope>
    <source>
        <strain evidence="5 6">NPDC049639</strain>
    </source>
</reference>
<dbReference type="PANTHER" id="PTHR33164:SF43">
    <property type="entry name" value="HTH-TYPE TRANSCRIPTIONAL REPRESSOR YETL"/>
    <property type="match status" value="1"/>
</dbReference>
<evidence type="ECO:0000256" key="1">
    <source>
        <dbReference type="ARBA" id="ARBA00023015"/>
    </source>
</evidence>
<evidence type="ECO:0000256" key="3">
    <source>
        <dbReference type="ARBA" id="ARBA00023163"/>
    </source>
</evidence>
<name>A0ABW8AQC7_9ACTN</name>
<sequence length="151" mass="16757">MSSVEQGVQAAELLLRVMKRMRRRVDDALTEHGLTLPRAKVLGALGDEGCPQAALAAHFDLAPRTVTELVDGLERAGYVERQPDPDDRRVRRVTLTDDGREAHDRAAHVRSTVMDQVFGDLPDEDLQNLIRILTRVNEHLDANPQPPPAQG</sequence>
<keyword evidence="6" id="KW-1185">Reference proteome</keyword>
<dbReference type="InterPro" id="IPR039422">
    <property type="entry name" value="MarR/SlyA-like"/>
</dbReference>
<comment type="caution">
    <text evidence="5">The sequence shown here is derived from an EMBL/GenBank/DDBJ whole genome shotgun (WGS) entry which is preliminary data.</text>
</comment>
<evidence type="ECO:0000313" key="6">
    <source>
        <dbReference type="Proteomes" id="UP001612915"/>
    </source>
</evidence>
<dbReference type="PANTHER" id="PTHR33164">
    <property type="entry name" value="TRANSCRIPTIONAL REGULATOR, MARR FAMILY"/>
    <property type="match status" value="1"/>
</dbReference>
<evidence type="ECO:0000259" key="4">
    <source>
        <dbReference type="PROSITE" id="PS50995"/>
    </source>
</evidence>
<dbReference type="Gene3D" id="1.10.10.10">
    <property type="entry name" value="Winged helix-like DNA-binding domain superfamily/Winged helix DNA-binding domain"/>
    <property type="match status" value="1"/>
</dbReference>
<keyword evidence="1" id="KW-0805">Transcription regulation</keyword>
<dbReference type="PROSITE" id="PS01117">
    <property type="entry name" value="HTH_MARR_1"/>
    <property type="match status" value="1"/>
</dbReference>
<dbReference type="RefSeq" id="WP_398282422.1">
    <property type="nucleotide sequence ID" value="NZ_JBITLV010000005.1"/>
</dbReference>
<evidence type="ECO:0000256" key="2">
    <source>
        <dbReference type="ARBA" id="ARBA00023125"/>
    </source>
</evidence>
<proteinExistence type="predicted"/>
<gene>
    <name evidence="5" type="ORF">ACIB24_16005</name>
</gene>
<accession>A0ABW8AQC7</accession>
<evidence type="ECO:0000313" key="5">
    <source>
        <dbReference type="EMBL" id="MFI7588574.1"/>
    </source>
</evidence>
<dbReference type="SMART" id="SM00347">
    <property type="entry name" value="HTH_MARR"/>
    <property type="match status" value="1"/>
</dbReference>
<dbReference type="SUPFAM" id="SSF46785">
    <property type="entry name" value="Winged helix' DNA-binding domain"/>
    <property type="match status" value="1"/>
</dbReference>